<dbReference type="GO" id="GO:0005886">
    <property type="term" value="C:plasma membrane"/>
    <property type="evidence" value="ECO:0007669"/>
    <property type="project" value="UniProtKB-SubCell"/>
</dbReference>
<evidence type="ECO:0000256" key="6">
    <source>
        <dbReference type="SAM" id="Phobius"/>
    </source>
</evidence>
<keyword evidence="2" id="KW-1003">Cell membrane</keyword>
<evidence type="ECO:0000256" key="3">
    <source>
        <dbReference type="ARBA" id="ARBA00022692"/>
    </source>
</evidence>
<sequence length="432" mass="46127">METKRADTVAEPSRFPMREVVLFAAVLVAVLGVYAVMGSAYSTRMLVEAACYAILALGLTIQWGYAGQFNAGVMGFVALGGFCAMFFSIPVNPAFWETELPGELGRALLYMLGAALLVFGATRLDRLGVPKLLRTVIAVLLAVVLYLAVINVFRDVTGQIESRAGFIGGLGLPVGVGWVVGGALAGGVGYFIGRVCLGLRSDYLAIATLGIAEIIKAFLKNSDWLTRGTATVSPLPWPVPGPSELGFTLARALYLSITAVMIAVIFFLLSRAYHAPWGRMIRTIRDNEVSAAAMGKDINKRRLEIFVLGCILMGIGGAALASFNSIFDPQGYLPLNHTFLVLVMVILGGPGNNLGTIFGAVAVYIIWIMSAPMALFLMDMALTLGAGLGWETPTNLDSRALQARVFVIGLLITLVLRFAPKGLLPEKVKHHG</sequence>
<organism evidence="7 8">
    <name type="scientific">Halomonas korlensis</name>
    <dbReference type="NCBI Taxonomy" id="463301"/>
    <lineage>
        <taxon>Bacteria</taxon>
        <taxon>Pseudomonadati</taxon>
        <taxon>Pseudomonadota</taxon>
        <taxon>Gammaproteobacteria</taxon>
        <taxon>Oceanospirillales</taxon>
        <taxon>Halomonadaceae</taxon>
        <taxon>Halomonas</taxon>
    </lineage>
</organism>
<keyword evidence="5 6" id="KW-0472">Membrane</keyword>
<dbReference type="OrthoDB" id="9814461at2"/>
<feature type="transmembrane region" description="Helical" evidence="6">
    <location>
        <begin position="339"/>
        <end position="366"/>
    </location>
</feature>
<dbReference type="CDD" id="cd06581">
    <property type="entry name" value="TM_PBP1_LivM_like"/>
    <property type="match status" value="1"/>
</dbReference>
<keyword evidence="8" id="KW-1185">Reference proteome</keyword>
<evidence type="ECO:0000256" key="2">
    <source>
        <dbReference type="ARBA" id="ARBA00022475"/>
    </source>
</evidence>
<feature type="transmembrane region" description="Helical" evidence="6">
    <location>
        <begin position="136"/>
        <end position="154"/>
    </location>
</feature>
<dbReference type="RefSeq" id="WP_089794052.1">
    <property type="nucleotide sequence ID" value="NZ_FPBP01000003.1"/>
</dbReference>
<accession>A0A1I7GY42</accession>
<feature type="transmembrane region" description="Helical" evidence="6">
    <location>
        <begin position="20"/>
        <end position="40"/>
    </location>
</feature>
<dbReference type="Pfam" id="PF02653">
    <property type="entry name" value="BPD_transp_2"/>
    <property type="match status" value="2"/>
</dbReference>
<dbReference type="InterPro" id="IPR001851">
    <property type="entry name" value="ABC_transp_permease"/>
</dbReference>
<evidence type="ECO:0000313" key="8">
    <source>
        <dbReference type="Proteomes" id="UP000198693"/>
    </source>
</evidence>
<comment type="subcellular location">
    <subcellularLocation>
        <location evidence="1">Cell inner membrane</location>
        <topology evidence="1">Multi-pass membrane protein</topology>
    </subcellularLocation>
</comment>
<evidence type="ECO:0000256" key="5">
    <source>
        <dbReference type="ARBA" id="ARBA00023136"/>
    </source>
</evidence>
<dbReference type="Proteomes" id="UP000198693">
    <property type="component" value="Unassembled WGS sequence"/>
</dbReference>
<feature type="transmembrane region" description="Helical" evidence="6">
    <location>
        <begin position="305"/>
        <end position="327"/>
    </location>
</feature>
<feature type="transmembrane region" description="Helical" evidence="6">
    <location>
        <begin position="107"/>
        <end position="124"/>
    </location>
</feature>
<dbReference type="InterPro" id="IPR043428">
    <property type="entry name" value="LivM-like"/>
</dbReference>
<dbReference type="GO" id="GO:0015658">
    <property type="term" value="F:branched-chain amino acid transmembrane transporter activity"/>
    <property type="evidence" value="ECO:0007669"/>
    <property type="project" value="InterPro"/>
</dbReference>
<evidence type="ECO:0000313" key="7">
    <source>
        <dbReference type="EMBL" id="SFU53342.1"/>
    </source>
</evidence>
<feature type="transmembrane region" description="Helical" evidence="6">
    <location>
        <begin position="73"/>
        <end position="95"/>
    </location>
</feature>
<keyword evidence="4 6" id="KW-1133">Transmembrane helix</keyword>
<gene>
    <name evidence="7" type="ORF">SAMN04487955_103331</name>
</gene>
<reference evidence="8" key="1">
    <citation type="submission" date="2016-10" db="EMBL/GenBank/DDBJ databases">
        <authorList>
            <person name="Varghese N."/>
            <person name="Submissions S."/>
        </authorList>
    </citation>
    <scope>NUCLEOTIDE SEQUENCE [LARGE SCALE GENOMIC DNA]</scope>
    <source>
        <strain evidence="8">CGMCC 1.6981</strain>
    </source>
</reference>
<protein>
    <submittedName>
        <fullName evidence="7">Branched-chain amino acid transport system permease protein</fullName>
    </submittedName>
</protein>
<dbReference type="PANTHER" id="PTHR30482">
    <property type="entry name" value="HIGH-AFFINITY BRANCHED-CHAIN AMINO ACID TRANSPORT SYSTEM PERMEASE"/>
    <property type="match status" value="1"/>
</dbReference>
<dbReference type="AlphaFoldDB" id="A0A1I7GY42"/>
<dbReference type="PANTHER" id="PTHR30482:SF10">
    <property type="entry name" value="HIGH-AFFINITY BRANCHED-CHAIN AMINO ACID TRANSPORT PROTEIN BRAE"/>
    <property type="match status" value="1"/>
</dbReference>
<evidence type="ECO:0000256" key="4">
    <source>
        <dbReference type="ARBA" id="ARBA00022989"/>
    </source>
</evidence>
<feature type="transmembrane region" description="Helical" evidence="6">
    <location>
        <begin position="46"/>
        <end position="66"/>
    </location>
</feature>
<keyword evidence="3 6" id="KW-0812">Transmembrane</keyword>
<feature type="transmembrane region" description="Helical" evidence="6">
    <location>
        <begin position="373"/>
        <end position="390"/>
    </location>
</feature>
<feature type="transmembrane region" description="Helical" evidence="6">
    <location>
        <begin position="402"/>
        <end position="419"/>
    </location>
</feature>
<evidence type="ECO:0000256" key="1">
    <source>
        <dbReference type="ARBA" id="ARBA00004429"/>
    </source>
</evidence>
<feature type="transmembrane region" description="Helical" evidence="6">
    <location>
        <begin position="166"/>
        <end position="191"/>
    </location>
</feature>
<proteinExistence type="predicted"/>
<name>A0A1I7GY42_9GAMM</name>
<dbReference type="EMBL" id="FPBP01000003">
    <property type="protein sequence ID" value="SFU53342.1"/>
    <property type="molecule type" value="Genomic_DNA"/>
</dbReference>
<dbReference type="STRING" id="463301.SAMN04487955_103331"/>
<feature type="transmembrane region" description="Helical" evidence="6">
    <location>
        <begin position="252"/>
        <end position="273"/>
    </location>
</feature>